<evidence type="ECO:0000313" key="6">
    <source>
        <dbReference type="Proteomes" id="UP000316270"/>
    </source>
</evidence>
<evidence type="ECO:0000259" key="4">
    <source>
        <dbReference type="PROSITE" id="PS52019"/>
    </source>
</evidence>
<dbReference type="OrthoDB" id="329835at2759"/>
<organism evidence="5 6">
    <name type="scientific">Venturia effusa</name>
    <dbReference type="NCBI Taxonomy" id="50376"/>
    <lineage>
        <taxon>Eukaryota</taxon>
        <taxon>Fungi</taxon>
        <taxon>Dikarya</taxon>
        <taxon>Ascomycota</taxon>
        <taxon>Pezizomycotina</taxon>
        <taxon>Dothideomycetes</taxon>
        <taxon>Pleosporomycetidae</taxon>
        <taxon>Venturiales</taxon>
        <taxon>Venturiaceae</taxon>
        <taxon>Venturia</taxon>
    </lineage>
</organism>
<dbReference type="Gene3D" id="3.10.129.110">
    <property type="entry name" value="Polyketide synthase dehydratase"/>
    <property type="match status" value="1"/>
</dbReference>
<sequence>MIGSLNILVCEIPLYHDETTSSLKSTMSHIQMERPSRFVTTTSCQRVVYEDLDVEKGTGTLLIQSNLHHAKLFPTIQEHVMNGRILCPSGLYADMALTCADYLYTTLAPDADSAVYNVCAMDVHKTLVVDQNPGTDGEHIQIECVADLKDGEMTLIIRSVTWDGQAIQDHSKGLVKFEDPTIWTTDWERQEYLVHGQIAYLHARYKEGKANLFLRGIAYRLFSSLVSYGPKYQGMSEVILDNSDLAGVAKIKFQAYPGIDGDFFCSPFYVDNLCHLSGFIVNAQDDMDEPAPLTYISHGWESLKFLRPQDFSPEKEYTSYVRMMPLGEKNVKAGDVYILDGEQIVAVLYGLKFQGIPQRLMDVLLPPIKNSRGQRSSLTKKDGSKKARKVVVMEVMC</sequence>
<keyword evidence="1" id="KW-0596">Phosphopantetheine</keyword>
<reference evidence="5 6" key="1">
    <citation type="submission" date="2019-07" db="EMBL/GenBank/DDBJ databases">
        <title>Finished genome of Venturia effusa.</title>
        <authorList>
            <person name="Young C.A."/>
            <person name="Cox M.P."/>
            <person name="Ganley A.R.D."/>
            <person name="David W.J."/>
        </authorList>
    </citation>
    <scope>NUCLEOTIDE SEQUENCE [LARGE SCALE GENOMIC DNA]</scope>
    <source>
        <strain evidence="6">albino</strain>
    </source>
</reference>
<accession>A0A517LMP2</accession>
<dbReference type="Pfam" id="PF14765">
    <property type="entry name" value="PS-DH"/>
    <property type="match status" value="1"/>
</dbReference>
<feature type="region of interest" description="N-terminal hotdog fold" evidence="3">
    <location>
        <begin position="45"/>
        <end position="182"/>
    </location>
</feature>
<dbReference type="Proteomes" id="UP000316270">
    <property type="component" value="Chromosome 16"/>
</dbReference>
<keyword evidence="6" id="KW-1185">Reference proteome</keyword>
<feature type="domain" description="PKS/mFAS DH" evidence="4">
    <location>
        <begin position="45"/>
        <end position="362"/>
    </location>
</feature>
<dbReference type="PROSITE" id="PS52019">
    <property type="entry name" value="PKS_MFAS_DH"/>
    <property type="match status" value="1"/>
</dbReference>
<dbReference type="InterPro" id="IPR042104">
    <property type="entry name" value="PKS_dehydratase_sf"/>
</dbReference>
<protein>
    <recommendedName>
        <fullName evidence="4">PKS/mFAS DH domain-containing protein</fullName>
    </recommendedName>
</protein>
<dbReference type="InterPro" id="IPR049551">
    <property type="entry name" value="PKS_DH_C"/>
</dbReference>
<keyword evidence="2" id="KW-0597">Phosphoprotein</keyword>
<dbReference type="NCBIfam" id="TIGR04532">
    <property type="entry name" value="PT_fungal_PKS"/>
    <property type="match status" value="1"/>
</dbReference>
<proteinExistence type="predicted"/>
<dbReference type="EMBL" id="CP042200">
    <property type="protein sequence ID" value="QDS76891.1"/>
    <property type="molecule type" value="Genomic_DNA"/>
</dbReference>
<name>A0A517LMP2_9PEZI</name>
<feature type="active site" description="Proton donor; for dehydratase activity" evidence="3">
    <location>
        <position position="271"/>
    </location>
</feature>
<feature type="region of interest" description="C-terminal hotdog fold" evidence="3">
    <location>
        <begin position="210"/>
        <end position="362"/>
    </location>
</feature>
<dbReference type="InterPro" id="IPR049900">
    <property type="entry name" value="PKS_mFAS_DH"/>
</dbReference>
<evidence type="ECO:0000313" key="5">
    <source>
        <dbReference type="EMBL" id="QDS76891.1"/>
    </source>
</evidence>
<dbReference type="AlphaFoldDB" id="A0A517LMP2"/>
<evidence type="ECO:0000256" key="3">
    <source>
        <dbReference type="PROSITE-ProRule" id="PRU01363"/>
    </source>
</evidence>
<evidence type="ECO:0000256" key="1">
    <source>
        <dbReference type="ARBA" id="ARBA00022450"/>
    </source>
</evidence>
<gene>
    <name evidence="5" type="ORF">FKW77_003946</name>
</gene>
<dbReference type="InterPro" id="IPR030918">
    <property type="entry name" value="PT_fungal_PKS"/>
</dbReference>
<evidence type="ECO:0000256" key="2">
    <source>
        <dbReference type="ARBA" id="ARBA00022553"/>
    </source>
</evidence>
<feature type="active site" description="Proton acceptor; for dehydratase activity" evidence="3">
    <location>
        <position position="79"/>
    </location>
</feature>